<dbReference type="PROSITE" id="PS50885">
    <property type="entry name" value="HAMP"/>
    <property type="match status" value="1"/>
</dbReference>
<dbReference type="GO" id="GO:0005886">
    <property type="term" value="C:plasma membrane"/>
    <property type="evidence" value="ECO:0007669"/>
    <property type="project" value="UniProtKB-SubCell"/>
</dbReference>
<evidence type="ECO:0000256" key="11">
    <source>
        <dbReference type="ARBA" id="ARBA00023136"/>
    </source>
</evidence>
<keyword evidence="5" id="KW-0597">Phosphoprotein</keyword>
<dbReference type="InterPro" id="IPR004358">
    <property type="entry name" value="Sig_transdc_His_kin-like_C"/>
</dbReference>
<keyword evidence="7 12" id="KW-0812">Transmembrane</keyword>
<proteinExistence type="predicted"/>
<comment type="subcellular location">
    <subcellularLocation>
        <location evidence="2">Cell membrane</location>
        <topology evidence="2">Multi-pass membrane protein</topology>
    </subcellularLocation>
</comment>
<dbReference type="EMBL" id="FOIN01000008">
    <property type="protein sequence ID" value="SET37447.1"/>
    <property type="molecule type" value="Genomic_DNA"/>
</dbReference>
<evidence type="ECO:0000256" key="4">
    <source>
        <dbReference type="ARBA" id="ARBA00022475"/>
    </source>
</evidence>
<dbReference type="InterPro" id="IPR005467">
    <property type="entry name" value="His_kinase_dom"/>
</dbReference>
<dbReference type="InterPro" id="IPR036890">
    <property type="entry name" value="HATPase_C_sf"/>
</dbReference>
<evidence type="ECO:0000256" key="6">
    <source>
        <dbReference type="ARBA" id="ARBA00022679"/>
    </source>
</evidence>
<evidence type="ECO:0000256" key="8">
    <source>
        <dbReference type="ARBA" id="ARBA00022777"/>
    </source>
</evidence>
<dbReference type="InterPro" id="IPR003660">
    <property type="entry name" value="HAMP_dom"/>
</dbReference>
<keyword evidence="11 12" id="KW-0472">Membrane</keyword>
<name>A0A1I0DZH6_9FIRM</name>
<evidence type="ECO:0000256" key="1">
    <source>
        <dbReference type="ARBA" id="ARBA00000085"/>
    </source>
</evidence>
<evidence type="ECO:0000256" key="9">
    <source>
        <dbReference type="ARBA" id="ARBA00022989"/>
    </source>
</evidence>
<keyword evidence="9 12" id="KW-1133">Transmembrane helix</keyword>
<evidence type="ECO:0000259" key="14">
    <source>
        <dbReference type="PROSITE" id="PS50885"/>
    </source>
</evidence>
<feature type="transmembrane region" description="Helical" evidence="12">
    <location>
        <begin position="12"/>
        <end position="33"/>
    </location>
</feature>
<dbReference type="InterPro" id="IPR033479">
    <property type="entry name" value="dCache_1"/>
</dbReference>
<evidence type="ECO:0000256" key="12">
    <source>
        <dbReference type="SAM" id="Phobius"/>
    </source>
</evidence>
<evidence type="ECO:0000256" key="3">
    <source>
        <dbReference type="ARBA" id="ARBA00012438"/>
    </source>
</evidence>
<dbReference type="PANTHER" id="PTHR34220:SF7">
    <property type="entry name" value="SENSOR HISTIDINE KINASE YPDA"/>
    <property type="match status" value="1"/>
</dbReference>
<keyword evidence="6" id="KW-0808">Transferase</keyword>
<dbReference type="GO" id="GO:0000155">
    <property type="term" value="F:phosphorelay sensor kinase activity"/>
    <property type="evidence" value="ECO:0007669"/>
    <property type="project" value="InterPro"/>
</dbReference>
<dbReference type="Pfam" id="PF02518">
    <property type="entry name" value="HATPase_c"/>
    <property type="match status" value="1"/>
</dbReference>
<keyword evidence="4" id="KW-1003">Cell membrane</keyword>
<keyword evidence="8 15" id="KW-0418">Kinase</keyword>
<dbReference type="InterPro" id="IPR050640">
    <property type="entry name" value="Bact_2-comp_sensor_kinase"/>
</dbReference>
<dbReference type="Pfam" id="PF02743">
    <property type="entry name" value="dCache_1"/>
    <property type="match status" value="1"/>
</dbReference>
<dbReference type="InterPro" id="IPR010559">
    <property type="entry name" value="Sig_transdc_His_kin_internal"/>
</dbReference>
<dbReference type="SUPFAM" id="SSF55874">
    <property type="entry name" value="ATPase domain of HSP90 chaperone/DNA topoisomerase II/histidine kinase"/>
    <property type="match status" value="1"/>
</dbReference>
<accession>A0A1I0DZH6</accession>
<dbReference type="PANTHER" id="PTHR34220">
    <property type="entry name" value="SENSOR HISTIDINE KINASE YPDA"/>
    <property type="match status" value="1"/>
</dbReference>
<dbReference type="PROSITE" id="PS50109">
    <property type="entry name" value="HIS_KIN"/>
    <property type="match status" value="1"/>
</dbReference>
<dbReference type="Pfam" id="PF06580">
    <property type="entry name" value="His_kinase"/>
    <property type="match status" value="1"/>
</dbReference>
<feature type="transmembrane region" description="Helical" evidence="12">
    <location>
        <begin position="280"/>
        <end position="299"/>
    </location>
</feature>
<reference evidence="16" key="1">
    <citation type="submission" date="2016-10" db="EMBL/GenBank/DDBJ databases">
        <authorList>
            <person name="Varghese N."/>
            <person name="Submissions S."/>
        </authorList>
    </citation>
    <scope>NUCLEOTIDE SEQUENCE [LARGE SCALE GENOMIC DNA]</scope>
    <source>
        <strain evidence="16">DSM 1551</strain>
    </source>
</reference>
<dbReference type="InterPro" id="IPR003594">
    <property type="entry name" value="HATPase_dom"/>
</dbReference>
<dbReference type="Gene3D" id="6.10.340.10">
    <property type="match status" value="1"/>
</dbReference>
<dbReference type="Gene3D" id="3.30.565.10">
    <property type="entry name" value="Histidine kinase-like ATPase, C-terminal domain"/>
    <property type="match status" value="1"/>
</dbReference>
<dbReference type="Proteomes" id="UP000198558">
    <property type="component" value="Unassembled WGS sequence"/>
</dbReference>
<sequence>MKNKKKDLSISIYLLLFIVSVIIVVVLLLTISFRQVLKDSLLSVAQTNSEQSVTQVLNTIENYSNDIVNKMKSMSLIINESTDTFNIKEQMETMVNINEDIVSIIIYDMEGNILDYQSNTPLKTDFNQNLSFDKRLFNSNNEYVITSPHVQNLFDGEYPWVVTVCQKQWSSSHDKLVYVAMDIRFVSIARYIDDVGIGEHGYCFIVNKNDDLVYHPLQQLIYLDVKKEKIDEVISYREGNTINDGVIYTVKDVSKFDWRVVGVSYVDELVDDRAITAIEIIIIIALVVMIFAIIILFVLSNKLTKPVRSLVDAMSIFEKNAVDFKYTPVRGASEFNKLSSSFEHMVIQIQELMDKVKKEEVALRKTELKALQAQINPHFLYNTLDSIQWMCEEEKTEDAITMVGALAQLFRISISKGYELIPIEKEIQHAKNYLVIQSYRYKDQFTYCFDIDEEVLPYLCNKITIQPIIENALYHGISRMVDEGEILISVHKVNDDIIIKIKDNGVGMSEEQVESILKKERTDSKGIGVKNVNDRIKIYFGDDYGIVVESELDVGTMITIKIPAVMEDRYSV</sequence>
<evidence type="ECO:0000256" key="2">
    <source>
        <dbReference type="ARBA" id="ARBA00004651"/>
    </source>
</evidence>
<evidence type="ECO:0000256" key="7">
    <source>
        <dbReference type="ARBA" id="ARBA00022692"/>
    </source>
</evidence>
<protein>
    <recommendedName>
        <fullName evidence="3">histidine kinase</fullName>
        <ecNumber evidence="3">2.7.13.3</ecNumber>
    </recommendedName>
</protein>
<evidence type="ECO:0000313" key="16">
    <source>
        <dbReference type="Proteomes" id="UP000198558"/>
    </source>
</evidence>
<dbReference type="RefSeq" id="WP_092353210.1">
    <property type="nucleotide sequence ID" value="NZ_FOIN01000008.1"/>
</dbReference>
<feature type="domain" description="Histidine kinase" evidence="13">
    <location>
        <begin position="465"/>
        <end position="566"/>
    </location>
</feature>
<evidence type="ECO:0000259" key="13">
    <source>
        <dbReference type="PROSITE" id="PS50109"/>
    </source>
</evidence>
<keyword evidence="16" id="KW-1185">Reference proteome</keyword>
<evidence type="ECO:0000256" key="5">
    <source>
        <dbReference type="ARBA" id="ARBA00022553"/>
    </source>
</evidence>
<dbReference type="GeneID" id="78288071"/>
<dbReference type="PRINTS" id="PR00344">
    <property type="entry name" value="BCTRLSENSOR"/>
</dbReference>
<organism evidence="15 16">
    <name type="scientific">Thomasclavelia cocleata</name>
    <dbReference type="NCBI Taxonomy" id="69824"/>
    <lineage>
        <taxon>Bacteria</taxon>
        <taxon>Bacillati</taxon>
        <taxon>Bacillota</taxon>
        <taxon>Erysipelotrichia</taxon>
        <taxon>Erysipelotrichales</taxon>
        <taxon>Coprobacillaceae</taxon>
        <taxon>Thomasclavelia</taxon>
    </lineage>
</organism>
<comment type="catalytic activity">
    <reaction evidence="1">
        <text>ATP + protein L-histidine = ADP + protein N-phospho-L-histidine.</text>
        <dbReference type="EC" id="2.7.13.3"/>
    </reaction>
</comment>
<feature type="domain" description="HAMP" evidence="14">
    <location>
        <begin position="301"/>
        <end position="354"/>
    </location>
</feature>
<keyword evidence="10" id="KW-0902">Two-component regulatory system</keyword>
<dbReference type="OrthoDB" id="138378at2"/>
<dbReference type="Gene3D" id="3.30.450.20">
    <property type="entry name" value="PAS domain"/>
    <property type="match status" value="1"/>
</dbReference>
<dbReference type="SMART" id="SM00387">
    <property type="entry name" value="HATPase_c"/>
    <property type="match status" value="1"/>
</dbReference>
<dbReference type="EC" id="2.7.13.3" evidence="3"/>
<evidence type="ECO:0000313" key="15">
    <source>
        <dbReference type="EMBL" id="SET37447.1"/>
    </source>
</evidence>
<dbReference type="CDD" id="cd06225">
    <property type="entry name" value="HAMP"/>
    <property type="match status" value="1"/>
</dbReference>
<evidence type="ECO:0000256" key="10">
    <source>
        <dbReference type="ARBA" id="ARBA00023012"/>
    </source>
</evidence>
<dbReference type="AlphaFoldDB" id="A0A1I0DZH6"/>
<gene>
    <name evidence="15" type="ORF">SAMN04489758_10869</name>
</gene>